<evidence type="ECO:0000256" key="2">
    <source>
        <dbReference type="ARBA" id="ARBA00022598"/>
    </source>
</evidence>
<dbReference type="RefSeq" id="WP_002609018.1">
    <property type="nucleotide sequence ID" value="NZ_BAAACC010000016.1"/>
</dbReference>
<dbReference type="AlphaFoldDB" id="A0AAP9MFH5"/>
<feature type="domain" description="ATP-dependent DNA ligase family profile" evidence="4">
    <location>
        <begin position="106"/>
        <end position="197"/>
    </location>
</feature>
<dbReference type="GeneID" id="61925916"/>
<dbReference type="InterPro" id="IPR012310">
    <property type="entry name" value="DNA_ligase_ATP-dep_cent"/>
</dbReference>
<name>A0AAP9MFH5_CLOIN</name>
<dbReference type="Pfam" id="PF01068">
    <property type="entry name" value="DNA_ligase_A_M"/>
    <property type="match status" value="1"/>
</dbReference>
<evidence type="ECO:0000256" key="1">
    <source>
        <dbReference type="ARBA" id="ARBA00012727"/>
    </source>
</evidence>
<dbReference type="PROSITE" id="PS00697">
    <property type="entry name" value="DNA_LIGASE_A1"/>
    <property type="match status" value="1"/>
</dbReference>
<dbReference type="GO" id="GO:0003910">
    <property type="term" value="F:DNA ligase (ATP) activity"/>
    <property type="evidence" value="ECO:0007669"/>
    <property type="project" value="UniProtKB-EC"/>
</dbReference>
<protein>
    <recommendedName>
        <fullName evidence="1">DNA ligase (ATP)</fullName>
        <ecNumber evidence="1">6.5.1.1</ecNumber>
    </recommendedName>
</protein>
<dbReference type="PROSITE" id="PS50160">
    <property type="entry name" value="DNA_LIGASE_A3"/>
    <property type="match status" value="1"/>
</dbReference>
<dbReference type="GO" id="GO:0003677">
    <property type="term" value="F:DNA binding"/>
    <property type="evidence" value="ECO:0007669"/>
    <property type="project" value="InterPro"/>
</dbReference>
<dbReference type="SUPFAM" id="SSF56091">
    <property type="entry name" value="DNA ligase/mRNA capping enzyme, catalytic domain"/>
    <property type="match status" value="1"/>
</dbReference>
<accession>A0AAP9MFH5</accession>
<organism evidence="5 6">
    <name type="scientific">Clostridium innocuum</name>
    <dbReference type="NCBI Taxonomy" id="1522"/>
    <lineage>
        <taxon>Bacteria</taxon>
        <taxon>Bacillati</taxon>
        <taxon>Bacillota</taxon>
        <taxon>Clostridia</taxon>
        <taxon>Eubacteriales</taxon>
        <taxon>Clostridiaceae</taxon>
        <taxon>Clostridium</taxon>
    </lineage>
</organism>
<gene>
    <name evidence="5" type="ORF">G4D54_10225</name>
</gene>
<dbReference type="CDD" id="cd07906">
    <property type="entry name" value="Adenylation_DNA_ligase_LigD_LigC"/>
    <property type="match status" value="1"/>
</dbReference>
<dbReference type="Pfam" id="PF04679">
    <property type="entry name" value="DNA_ligase_A_C"/>
    <property type="match status" value="1"/>
</dbReference>
<evidence type="ECO:0000259" key="4">
    <source>
        <dbReference type="PROSITE" id="PS50160"/>
    </source>
</evidence>
<dbReference type="Gene3D" id="3.30.470.30">
    <property type="entry name" value="DNA ligase/mRNA capping enzyme"/>
    <property type="match status" value="1"/>
</dbReference>
<dbReference type="GO" id="GO:0006310">
    <property type="term" value="P:DNA recombination"/>
    <property type="evidence" value="ECO:0007669"/>
    <property type="project" value="InterPro"/>
</dbReference>
<keyword evidence="2 5" id="KW-0436">Ligase</keyword>
<proteinExistence type="predicted"/>
<dbReference type="CDD" id="cd07971">
    <property type="entry name" value="OBF_DNA_ligase_LigD"/>
    <property type="match status" value="1"/>
</dbReference>
<dbReference type="EC" id="6.5.1.1" evidence="1"/>
<evidence type="ECO:0000313" key="6">
    <source>
        <dbReference type="Proteomes" id="UP000503330"/>
    </source>
</evidence>
<dbReference type="EMBL" id="CP048838">
    <property type="protein sequence ID" value="QJA02787.1"/>
    <property type="molecule type" value="Genomic_DNA"/>
</dbReference>
<dbReference type="GO" id="GO:0006297">
    <property type="term" value="P:nucleotide-excision repair, DNA gap filling"/>
    <property type="evidence" value="ECO:0007669"/>
    <property type="project" value="TreeGrafter"/>
</dbReference>
<dbReference type="GO" id="GO:0006303">
    <property type="term" value="P:double-strand break repair via nonhomologous end joining"/>
    <property type="evidence" value="ECO:0007669"/>
    <property type="project" value="TreeGrafter"/>
</dbReference>
<dbReference type="InterPro" id="IPR012309">
    <property type="entry name" value="DNA_ligase_ATP-dep_C"/>
</dbReference>
<dbReference type="Gene3D" id="3.30.1490.70">
    <property type="match status" value="1"/>
</dbReference>
<dbReference type="Proteomes" id="UP000503330">
    <property type="component" value="Chromosome"/>
</dbReference>
<reference evidence="5 6" key="1">
    <citation type="submission" date="2020-02" db="EMBL/GenBank/DDBJ databases">
        <authorList>
            <person name="Kociolek L.K."/>
            <person name="Ozer E.A."/>
        </authorList>
    </citation>
    <scope>NUCLEOTIDE SEQUENCE [LARGE SCALE GENOMIC DNA]</scope>
    <source>
        <strain evidence="5 6">ATCC 14501</strain>
    </source>
</reference>
<dbReference type="PANTHER" id="PTHR45997:SF1">
    <property type="entry name" value="DNA LIGASE 4"/>
    <property type="match status" value="1"/>
</dbReference>
<dbReference type="InterPro" id="IPR016059">
    <property type="entry name" value="DNA_ligase_ATP-dep_CS"/>
</dbReference>
<evidence type="ECO:0000313" key="5">
    <source>
        <dbReference type="EMBL" id="QJA02787.1"/>
    </source>
</evidence>
<dbReference type="GO" id="GO:0005524">
    <property type="term" value="F:ATP binding"/>
    <property type="evidence" value="ECO:0007669"/>
    <property type="project" value="InterPro"/>
</dbReference>
<dbReference type="SUPFAM" id="SSF50249">
    <property type="entry name" value="Nucleic acid-binding proteins"/>
    <property type="match status" value="1"/>
</dbReference>
<dbReference type="PANTHER" id="PTHR45997">
    <property type="entry name" value="DNA LIGASE 4"/>
    <property type="match status" value="1"/>
</dbReference>
<comment type="catalytic activity">
    <reaction evidence="3">
        <text>ATP + (deoxyribonucleotide)n-3'-hydroxyl + 5'-phospho-(deoxyribonucleotide)m = (deoxyribonucleotide)n+m + AMP + diphosphate.</text>
        <dbReference type="EC" id="6.5.1.1"/>
    </reaction>
</comment>
<evidence type="ECO:0000256" key="3">
    <source>
        <dbReference type="ARBA" id="ARBA00034003"/>
    </source>
</evidence>
<dbReference type="Gene3D" id="2.40.50.140">
    <property type="entry name" value="Nucleic acid-binding proteins"/>
    <property type="match status" value="1"/>
</dbReference>
<dbReference type="InterPro" id="IPR029710">
    <property type="entry name" value="LIG4"/>
</dbReference>
<dbReference type="InterPro" id="IPR012340">
    <property type="entry name" value="NA-bd_OB-fold"/>
</dbReference>
<sequence>MDFAARDASPMLIGLEQPAFDDEDYIYEWKLDGVRCLLYLDKDSTELRNKRNLKLNAKFPELTQLHKQVKTRCILDGELYIFHNGEPDFFQVQKRTLTSDPFKIRLHSRQFPASFTAFDILYYKDTCVIDQPLMKRKKMLEKTVRENERLSVSRYIETNGIALFELTKQRGLEGIVAKRKDSRYVCGKRTKDWIKCKNLLDDDFIVCGYIVKEKGIVSLVLAQYDVQNHIVYKGHVTMGASLPYLMEHSEKTDTSFLPSIPGGNEEAVWIDPPLVGTVKFMQYTEQGGLRQPVFKGFREDKTIRECRSKH</sequence>